<feature type="compositionally biased region" description="Polar residues" evidence="1">
    <location>
        <begin position="9"/>
        <end position="26"/>
    </location>
</feature>
<keyword evidence="3" id="KW-1185">Reference proteome</keyword>
<evidence type="ECO:0000256" key="1">
    <source>
        <dbReference type="SAM" id="MobiDB-lite"/>
    </source>
</evidence>
<dbReference type="AlphaFoldDB" id="A0A1M5EN29"/>
<gene>
    <name evidence="2" type="ORF">SAMN02745131_03568</name>
</gene>
<reference evidence="2 3" key="1">
    <citation type="submission" date="2016-11" db="EMBL/GenBank/DDBJ databases">
        <authorList>
            <person name="Jaros S."/>
            <person name="Januszkiewicz K."/>
            <person name="Wedrychowicz H."/>
        </authorList>
    </citation>
    <scope>NUCLEOTIDE SEQUENCE [LARGE SCALE GENOMIC DNA]</scope>
    <source>
        <strain evidence="2 3">DSM 18119</strain>
    </source>
</reference>
<feature type="region of interest" description="Disordered" evidence="1">
    <location>
        <begin position="1"/>
        <end position="46"/>
    </location>
</feature>
<protein>
    <submittedName>
        <fullName evidence="2">Uncharacterized protein</fullName>
    </submittedName>
</protein>
<name>A0A1M5EN29_9BACT</name>
<organism evidence="2 3">
    <name type="scientific">Flavisolibacter ginsengisoli DSM 18119</name>
    <dbReference type="NCBI Taxonomy" id="1121884"/>
    <lineage>
        <taxon>Bacteria</taxon>
        <taxon>Pseudomonadati</taxon>
        <taxon>Bacteroidota</taxon>
        <taxon>Chitinophagia</taxon>
        <taxon>Chitinophagales</taxon>
        <taxon>Chitinophagaceae</taxon>
        <taxon>Flavisolibacter</taxon>
    </lineage>
</organism>
<evidence type="ECO:0000313" key="3">
    <source>
        <dbReference type="Proteomes" id="UP000184048"/>
    </source>
</evidence>
<dbReference type="Proteomes" id="UP000184048">
    <property type="component" value="Unassembled WGS sequence"/>
</dbReference>
<sequence>MTDRPKPNQGGNIQKPSVADQTRGQNPTSAPPKPATPTPFIKPKTN</sequence>
<dbReference type="EMBL" id="FQUU01000019">
    <property type="protein sequence ID" value="SHF80586.1"/>
    <property type="molecule type" value="Genomic_DNA"/>
</dbReference>
<evidence type="ECO:0000313" key="2">
    <source>
        <dbReference type="EMBL" id="SHF80586.1"/>
    </source>
</evidence>
<proteinExistence type="predicted"/>
<dbReference type="STRING" id="1121884.SAMN02745131_03568"/>
<accession>A0A1M5EN29</accession>